<proteinExistence type="predicted"/>
<keyword evidence="3" id="KW-1185">Reference proteome</keyword>
<dbReference type="Proteomes" id="UP001341840">
    <property type="component" value="Unassembled WGS sequence"/>
</dbReference>
<evidence type="ECO:0000313" key="2">
    <source>
        <dbReference type="EMBL" id="MED6197723.1"/>
    </source>
</evidence>
<comment type="caution">
    <text evidence="2">The sequence shown here is derived from an EMBL/GenBank/DDBJ whole genome shotgun (WGS) entry which is preliminary data.</text>
</comment>
<evidence type="ECO:0000256" key="1">
    <source>
        <dbReference type="SAM" id="MobiDB-lite"/>
    </source>
</evidence>
<reference evidence="2 3" key="1">
    <citation type="journal article" date="2023" name="Plants (Basel)">
        <title>Bridging the Gap: Combining Genomics and Transcriptomics Approaches to Understand Stylosanthes scabra, an Orphan Legume from the Brazilian Caatinga.</title>
        <authorList>
            <person name="Ferreira-Neto J.R.C."/>
            <person name="da Silva M.D."/>
            <person name="Binneck E."/>
            <person name="de Melo N.F."/>
            <person name="da Silva R.H."/>
            <person name="de Melo A.L.T.M."/>
            <person name="Pandolfi V."/>
            <person name="Bustamante F.O."/>
            <person name="Brasileiro-Vidal A.C."/>
            <person name="Benko-Iseppon A.M."/>
        </authorList>
    </citation>
    <scope>NUCLEOTIDE SEQUENCE [LARGE SCALE GENOMIC DNA]</scope>
    <source>
        <tissue evidence="2">Leaves</tissue>
    </source>
</reference>
<feature type="region of interest" description="Disordered" evidence="1">
    <location>
        <begin position="1"/>
        <end position="26"/>
    </location>
</feature>
<sequence length="133" mass="15874">MPHVKRPTKKSRGASSSMEPPPQDHHLTQWFYNKEDFDLYLSNFAPRKVVPPRNEHEAPQEEEEAQPQEPHDNPSKQPSMRDLMELIQSMEHNMGTRLERIEQNQTRISQRIRRMEQYLYSEDEGDDEDEDQD</sequence>
<protein>
    <submittedName>
        <fullName evidence="2">Uncharacterized protein</fullName>
    </submittedName>
</protein>
<feature type="compositionally biased region" description="Basic residues" evidence="1">
    <location>
        <begin position="1"/>
        <end position="12"/>
    </location>
</feature>
<feature type="region of interest" description="Disordered" evidence="1">
    <location>
        <begin position="114"/>
        <end position="133"/>
    </location>
</feature>
<evidence type="ECO:0000313" key="3">
    <source>
        <dbReference type="Proteomes" id="UP001341840"/>
    </source>
</evidence>
<feature type="region of interest" description="Disordered" evidence="1">
    <location>
        <begin position="46"/>
        <end position="81"/>
    </location>
</feature>
<gene>
    <name evidence="2" type="ORF">PIB30_059403</name>
</gene>
<feature type="compositionally biased region" description="Acidic residues" evidence="1">
    <location>
        <begin position="121"/>
        <end position="133"/>
    </location>
</feature>
<organism evidence="2 3">
    <name type="scientific">Stylosanthes scabra</name>
    <dbReference type="NCBI Taxonomy" id="79078"/>
    <lineage>
        <taxon>Eukaryota</taxon>
        <taxon>Viridiplantae</taxon>
        <taxon>Streptophyta</taxon>
        <taxon>Embryophyta</taxon>
        <taxon>Tracheophyta</taxon>
        <taxon>Spermatophyta</taxon>
        <taxon>Magnoliopsida</taxon>
        <taxon>eudicotyledons</taxon>
        <taxon>Gunneridae</taxon>
        <taxon>Pentapetalae</taxon>
        <taxon>rosids</taxon>
        <taxon>fabids</taxon>
        <taxon>Fabales</taxon>
        <taxon>Fabaceae</taxon>
        <taxon>Papilionoideae</taxon>
        <taxon>50 kb inversion clade</taxon>
        <taxon>dalbergioids sensu lato</taxon>
        <taxon>Dalbergieae</taxon>
        <taxon>Pterocarpus clade</taxon>
        <taxon>Stylosanthes</taxon>
    </lineage>
</organism>
<accession>A0ABU6XLS3</accession>
<name>A0ABU6XLS3_9FABA</name>
<dbReference type="EMBL" id="JASCZI010211959">
    <property type="protein sequence ID" value="MED6197723.1"/>
    <property type="molecule type" value="Genomic_DNA"/>
</dbReference>